<dbReference type="InterPro" id="IPR045170">
    <property type="entry name" value="MTOX"/>
</dbReference>
<evidence type="ECO:0000259" key="6">
    <source>
        <dbReference type="Pfam" id="PF01266"/>
    </source>
</evidence>
<accession>A0AA38RVU9</accession>
<dbReference type="Gene3D" id="3.30.9.10">
    <property type="entry name" value="D-Amino Acid Oxidase, subunit A, domain 2"/>
    <property type="match status" value="1"/>
</dbReference>
<evidence type="ECO:0000256" key="5">
    <source>
        <dbReference type="ARBA" id="ARBA00023002"/>
    </source>
</evidence>
<dbReference type="GO" id="GO:0050660">
    <property type="term" value="F:flavin adenine dinucleotide binding"/>
    <property type="evidence" value="ECO:0007669"/>
    <property type="project" value="InterPro"/>
</dbReference>
<comment type="cofactor">
    <cofactor evidence="1">
        <name>FAD</name>
        <dbReference type="ChEBI" id="CHEBI:57692"/>
    </cofactor>
</comment>
<dbReference type="AlphaFoldDB" id="A0AA38RVU9"/>
<keyword evidence="3" id="KW-0285">Flavoprotein</keyword>
<comment type="similarity">
    <text evidence="2">Belongs to the MSOX/MTOX family.</text>
</comment>
<evidence type="ECO:0000256" key="1">
    <source>
        <dbReference type="ARBA" id="ARBA00001974"/>
    </source>
</evidence>
<evidence type="ECO:0000256" key="4">
    <source>
        <dbReference type="ARBA" id="ARBA00022827"/>
    </source>
</evidence>
<dbReference type="SUPFAM" id="SSF54373">
    <property type="entry name" value="FAD-linked reductases, C-terminal domain"/>
    <property type="match status" value="1"/>
</dbReference>
<comment type="caution">
    <text evidence="7">The sequence shown here is derived from an EMBL/GenBank/DDBJ whole genome shotgun (WGS) entry which is preliminary data.</text>
</comment>
<keyword evidence="5" id="KW-0560">Oxidoreductase</keyword>
<dbReference type="GO" id="GO:0008115">
    <property type="term" value="F:sarcosine oxidase activity"/>
    <property type="evidence" value="ECO:0007669"/>
    <property type="project" value="TreeGrafter"/>
</dbReference>
<dbReference type="SUPFAM" id="SSF51905">
    <property type="entry name" value="FAD/NAD(P)-binding domain"/>
    <property type="match status" value="1"/>
</dbReference>
<evidence type="ECO:0000256" key="2">
    <source>
        <dbReference type="ARBA" id="ARBA00010989"/>
    </source>
</evidence>
<proteinExistence type="inferred from homology"/>
<dbReference type="Gene3D" id="3.50.50.60">
    <property type="entry name" value="FAD/NAD(P)-binding domain"/>
    <property type="match status" value="1"/>
</dbReference>
<name>A0AA38RVU9_9PEZI</name>
<dbReference type="InterPro" id="IPR036188">
    <property type="entry name" value="FAD/NAD-bd_sf"/>
</dbReference>
<dbReference type="InterPro" id="IPR006076">
    <property type="entry name" value="FAD-dep_OxRdtase"/>
</dbReference>
<keyword evidence="8" id="KW-1185">Reference proteome</keyword>
<dbReference type="Pfam" id="PF01266">
    <property type="entry name" value="DAO"/>
    <property type="match status" value="1"/>
</dbReference>
<dbReference type="PANTHER" id="PTHR10961">
    <property type="entry name" value="PEROXISOMAL SARCOSINE OXIDASE"/>
    <property type="match status" value="1"/>
</dbReference>
<evidence type="ECO:0000313" key="7">
    <source>
        <dbReference type="EMBL" id="KAJ9157682.1"/>
    </source>
</evidence>
<keyword evidence="4" id="KW-0274">FAD</keyword>
<reference evidence="7" key="1">
    <citation type="submission" date="2022-07" db="EMBL/GenBank/DDBJ databases">
        <title>Fungi with potential for degradation of polypropylene.</title>
        <authorList>
            <person name="Gostincar C."/>
        </authorList>
    </citation>
    <scope>NUCLEOTIDE SEQUENCE</scope>
    <source>
        <strain evidence="7">EXF-13308</strain>
    </source>
</reference>
<dbReference type="EMBL" id="JANBVO010000001">
    <property type="protein sequence ID" value="KAJ9157682.1"/>
    <property type="molecule type" value="Genomic_DNA"/>
</dbReference>
<organism evidence="7 8">
    <name type="scientific">Pleurostoma richardsiae</name>
    <dbReference type="NCBI Taxonomy" id="41990"/>
    <lineage>
        <taxon>Eukaryota</taxon>
        <taxon>Fungi</taxon>
        <taxon>Dikarya</taxon>
        <taxon>Ascomycota</taxon>
        <taxon>Pezizomycotina</taxon>
        <taxon>Sordariomycetes</taxon>
        <taxon>Sordariomycetidae</taxon>
        <taxon>Calosphaeriales</taxon>
        <taxon>Pleurostomataceae</taxon>
        <taxon>Pleurostoma</taxon>
    </lineage>
</organism>
<protein>
    <submittedName>
        <fullName evidence="7">Sarcosine oxidase</fullName>
    </submittedName>
</protein>
<gene>
    <name evidence="7" type="ORF">NKR23_g311</name>
</gene>
<dbReference type="Proteomes" id="UP001174694">
    <property type="component" value="Unassembled WGS sequence"/>
</dbReference>
<dbReference type="PANTHER" id="PTHR10961:SF15">
    <property type="entry name" value="FAD DEPENDENT OXIDOREDUCTASE DOMAIN-CONTAINING PROTEIN"/>
    <property type="match status" value="1"/>
</dbReference>
<sequence length="488" mass="53395">MDSQAPGKNDAIIIVGAGVFGLSTALHLAKRGYTNVTVFDRQPYDQTLYSYLSGCDAASADINKIIRNAYGTQTEYQELGFRAVAEWKKWNEELEVGELVPPGMKKGDVVFYNNGNLSLNEGDTLHPFEVATIKAMEECGHRDTQLVTSNPRQVAIAEERGLGFAIDPFRRKVRGKSNLGVLDSSGGMAVADKACRFALHKARHLGARFVFGPTAGAFESLIHGPSGEVTGIKTKDGKTYCAALTIMACGGWTPTLVPQLDGLCEATGGSVVLIKIPRDSPLFARFAPESFPTWMYRMRDGAVGGLYGFPRDERGYFKIGYRGSKYTNPKAQADGVERSVPVTRYTEGEKLEQIPKQAMSVIKKFLAEYLPEIGAEGLGIDLTRVCWYTDTFDNHYVVDRVPGQRSLMVATGGSGHAFKYLPILGSLVVDIIEGIETDRPVVRAWKWRKLGETSPVNVLMEGKKGSRALQNITLTSDTDLKLGTESKL</sequence>
<feature type="domain" description="FAD dependent oxidoreductase" evidence="6">
    <location>
        <begin position="12"/>
        <end position="430"/>
    </location>
</feature>
<evidence type="ECO:0000313" key="8">
    <source>
        <dbReference type="Proteomes" id="UP001174694"/>
    </source>
</evidence>
<evidence type="ECO:0000256" key="3">
    <source>
        <dbReference type="ARBA" id="ARBA00022630"/>
    </source>
</evidence>